<protein>
    <submittedName>
        <fullName evidence="2">Uncharacterized protein</fullName>
    </submittedName>
</protein>
<gene>
    <name evidence="2" type="ORF">NM961_04330</name>
</gene>
<dbReference type="Proteomes" id="UP001165498">
    <property type="component" value="Unassembled WGS sequence"/>
</dbReference>
<organism evidence="2 3">
    <name type="scientific">Tahibacter harae</name>
    <dbReference type="NCBI Taxonomy" id="2963937"/>
    <lineage>
        <taxon>Bacteria</taxon>
        <taxon>Pseudomonadati</taxon>
        <taxon>Pseudomonadota</taxon>
        <taxon>Gammaproteobacteria</taxon>
        <taxon>Lysobacterales</taxon>
        <taxon>Rhodanobacteraceae</taxon>
        <taxon>Tahibacter</taxon>
    </lineage>
</organism>
<keyword evidence="1" id="KW-0732">Signal</keyword>
<proteinExistence type="predicted"/>
<evidence type="ECO:0000313" key="3">
    <source>
        <dbReference type="Proteomes" id="UP001165498"/>
    </source>
</evidence>
<reference evidence="2" key="1">
    <citation type="submission" date="2022-07" db="EMBL/GenBank/DDBJ databases">
        <title>Tahibacter sp., a new gammaproteobacterium isolated from the silt sample collected at pig farm.</title>
        <authorList>
            <person name="Chen H."/>
        </authorList>
    </citation>
    <scope>NUCLEOTIDE SEQUENCE</scope>
    <source>
        <strain evidence="2">P2K</strain>
    </source>
</reference>
<keyword evidence="3" id="KW-1185">Reference proteome</keyword>
<feature type="signal peptide" evidence="1">
    <location>
        <begin position="1"/>
        <end position="20"/>
    </location>
</feature>
<evidence type="ECO:0000313" key="2">
    <source>
        <dbReference type="EMBL" id="MCQ4163931.1"/>
    </source>
</evidence>
<comment type="caution">
    <text evidence="2">The sequence shown here is derived from an EMBL/GenBank/DDBJ whole genome shotgun (WGS) entry which is preliminary data.</text>
</comment>
<accession>A0ABT1QN14</accession>
<dbReference type="EMBL" id="JANFQO010000003">
    <property type="protein sequence ID" value="MCQ4163931.1"/>
    <property type="molecule type" value="Genomic_DNA"/>
</dbReference>
<feature type="chain" id="PRO_5047254297" evidence="1">
    <location>
        <begin position="21"/>
        <end position="168"/>
    </location>
</feature>
<dbReference type="RefSeq" id="WP_255911643.1">
    <property type="nucleotide sequence ID" value="NZ_JANFQO010000003.1"/>
</dbReference>
<evidence type="ECO:0000256" key="1">
    <source>
        <dbReference type="SAM" id="SignalP"/>
    </source>
</evidence>
<sequence length="168" mass="17802">MHYRYLLALSLSIAAAPALAHDPLPALDWCSKGRAVPISDFAFDGATLKSFRQCAALRGGDAAPAICALLPTSTPPDDVICSPAMCGEFDDDYHVAKIAAFNYCNSLSNYAPQISGGAGNTDHVIVPLFSSDSAALQSAEHHRLYRLDQGAKGTCMLCLRADSNDPTQ</sequence>
<name>A0ABT1QN14_9GAMM</name>